<proteinExistence type="predicted"/>
<protein>
    <submittedName>
        <fullName evidence="3">Uncharacterized protein</fullName>
    </submittedName>
</protein>
<dbReference type="AlphaFoldDB" id="A0A8S8ZBT9"/>
<keyword evidence="2" id="KW-0812">Transmembrane</keyword>
<reference evidence="3 4" key="1">
    <citation type="submission" date="2017-07" db="EMBL/GenBank/DDBJ databases">
        <title>Genome sequence of the Sordaria macrospora wild type strain R19027.</title>
        <authorList>
            <person name="Nowrousian M."/>
            <person name="Teichert I."/>
            <person name="Kueck U."/>
        </authorList>
    </citation>
    <scope>NUCLEOTIDE SEQUENCE [LARGE SCALE GENOMIC DNA]</scope>
    <source>
        <strain evidence="3 4">R19027</strain>
        <tissue evidence="3">Mycelium</tissue>
    </source>
</reference>
<organism evidence="3 4">
    <name type="scientific">Sordaria macrospora</name>
    <dbReference type="NCBI Taxonomy" id="5147"/>
    <lineage>
        <taxon>Eukaryota</taxon>
        <taxon>Fungi</taxon>
        <taxon>Dikarya</taxon>
        <taxon>Ascomycota</taxon>
        <taxon>Pezizomycotina</taxon>
        <taxon>Sordariomycetes</taxon>
        <taxon>Sordariomycetidae</taxon>
        <taxon>Sordariales</taxon>
        <taxon>Sordariaceae</taxon>
        <taxon>Sordaria</taxon>
    </lineage>
</organism>
<accession>A0A8S8ZBT9</accession>
<dbReference type="Proteomes" id="UP000433876">
    <property type="component" value="Unassembled WGS sequence"/>
</dbReference>
<evidence type="ECO:0000313" key="4">
    <source>
        <dbReference type="Proteomes" id="UP000433876"/>
    </source>
</evidence>
<comment type="caution">
    <text evidence="3">The sequence shown here is derived from an EMBL/GenBank/DDBJ whole genome shotgun (WGS) entry which is preliminary data.</text>
</comment>
<name>A0A8S8ZBT9_SORMA</name>
<evidence type="ECO:0000256" key="1">
    <source>
        <dbReference type="SAM" id="MobiDB-lite"/>
    </source>
</evidence>
<feature type="region of interest" description="Disordered" evidence="1">
    <location>
        <begin position="286"/>
        <end position="330"/>
    </location>
</feature>
<evidence type="ECO:0000256" key="2">
    <source>
        <dbReference type="SAM" id="Phobius"/>
    </source>
</evidence>
<evidence type="ECO:0000313" key="3">
    <source>
        <dbReference type="EMBL" id="KAA8624070.1"/>
    </source>
</evidence>
<keyword evidence="2" id="KW-0472">Membrane</keyword>
<feature type="compositionally biased region" description="Low complexity" evidence="1">
    <location>
        <begin position="41"/>
        <end position="56"/>
    </location>
</feature>
<sequence length="348" mass="37604">MVRRDTPEVLLIDSKAPPSPTAFNPSVLTQGPWTTQITGLPTAIAPPSSTSSSATSDTDPGRLSQGASISLILLLSLSVAVIIFIVSFVLISRRRRAGRPGLPRLKWPFFSLFGPSRKGIRWHSRTKCSDNRTSLLPSDRLAVGAELGYRGMAPPPGNGHRVGQGQPAVATWTHPPPVELDGQGIGDPPIGPDWVLRMSSFLATGRPKGHRRMESSLRATRSIRESFGEKVNDPGVAVLIQEPKNTLSRDSRTSRAICEKALPEIPESLTEETSVLIRPRLASPGTRRNWERADRASSRNTFGSLRGGSGVANGSARSLPPPVPDNTTRRIEEAEIVVGFTEVRTLGR</sequence>
<feature type="region of interest" description="Disordered" evidence="1">
    <location>
        <begin position="40"/>
        <end position="60"/>
    </location>
</feature>
<keyword evidence="2" id="KW-1133">Transmembrane helix</keyword>
<feature type="transmembrane region" description="Helical" evidence="2">
    <location>
        <begin position="69"/>
        <end position="91"/>
    </location>
</feature>
<dbReference type="EMBL" id="NMPR01000266">
    <property type="protein sequence ID" value="KAA8624070.1"/>
    <property type="molecule type" value="Genomic_DNA"/>
</dbReference>
<feature type="compositionally biased region" description="Basic and acidic residues" evidence="1">
    <location>
        <begin position="288"/>
        <end position="297"/>
    </location>
</feature>
<gene>
    <name evidence="3" type="ORF">SMACR_04655</name>
</gene>